<dbReference type="EMBL" id="QJKF01000001">
    <property type="protein sequence ID" value="PXX71722.1"/>
    <property type="molecule type" value="Genomic_DNA"/>
</dbReference>
<dbReference type="AlphaFoldDB" id="A0A318KHI3"/>
<evidence type="ECO:0000256" key="9">
    <source>
        <dbReference type="SAM" id="Phobius"/>
    </source>
</evidence>
<keyword evidence="9" id="KW-1133">Transmembrane helix</keyword>
<dbReference type="PANTHER" id="PTHR24421">
    <property type="entry name" value="NITRATE/NITRITE SENSOR PROTEIN NARX-RELATED"/>
    <property type="match status" value="1"/>
</dbReference>
<evidence type="ECO:0000256" key="7">
    <source>
        <dbReference type="ARBA" id="ARBA00022840"/>
    </source>
</evidence>
<dbReference type="Gene3D" id="3.30.565.10">
    <property type="entry name" value="Histidine kinase-like ATPase, C-terminal domain"/>
    <property type="match status" value="1"/>
</dbReference>
<dbReference type="Proteomes" id="UP000247569">
    <property type="component" value="Unassembled WGS sequence"/>
</dbReference>
<protein>
    <recommendedName>
        <fullName evidence="2">histidine kinase</fullName>
        <ecNumber evidence="2">2.7.13.3</ecNumber>
    </recommendedName>
</protein>
<keyword evidence="5" id="KW-0547">Nucleotide-binding</keyword>
<evidence type="ECO:0000256" key="2">
    <source>
        <dbReference type="ARBA" id="ARBA00012438"/>
    </source>
</evidence>
<evidence type="ECO:0000256" key="1">
    <source>
        <dbReference type="ARBA" id="ARBA00000085"/>
    </source>
</evidence>
<gene>
    <name evidence="12" type="ORF">DFR70_1011156</name>
</gene>
<accession>A0A318KHI3</accession>
<keyword evidence="9" id="KW-0812">Transmembrane</keyword>
<evidence type="ECO:0000256" key="3">
    <source>
        <dbReference type="ARBA" id="ARBA00022553"/>
    </source>
</evidence>
<evidence type="ECO:0000256" key="8">
    <source>
        <dbReference type="ARBA" id="ARBA00023012"/>
    </source>
</evidence>
<dbReference type="PANTHER" id="PTHR24421:SF10">
    <property type="entry name" value="NITRATE_NITRITE SENSOR PROTEIN NARQ"/>
    <property type="match status" value="1"/>
</dbReference>
<dbReference type="OrthoDB" id="227596at2"/>
<dbReference type="InterPro" id="IPR050482">
    <property type="entry name" value="Sensor_HK_TwoCompSys"/>
</dbReference>
<keyword evidence="13" id="KW-1185">Reference proteome</keyword>
<keyword evidence="6 12" id="KW-0418">Kinase</keyword>
<sequence>MTAQGTREYGDRVRTVAAGGQRRWRAAFPQIIDAAGPIVVTVVVLLAAHGNYAAGHKRLDLFGVVLVLVSTLPTAFRRRAPIVSLLVCCAGVTAFAAAGYWEALNVLGSLMALYSVAARYPPPISIPAAALQVAAGVSAAFGTGEVTFWVVTVLTPQFSSAAWTLGNLARVTPHRGRNRGAQLDPSGRTGARRAVVEERVRLARELNITVAQHMSSIARWADLARHVFYTDPEAAKVAVQSIENASRTALDDIRRLLTLLRLDVPGPDQAQAAGVGLGVERLGWLVDSVTAAGAAVTLSVTGTICRLTPGADLCLYRIVQESLTDMPAHARATVAVDYRAEHVVVHITGSGIETPRSRRTRDAGPGLREWAELYGGTLTMTTSSQHTFRVALTLPIMSNTVPDNPPPSFDTPDTS</sequence>
<dbReference type="GO" id="GO:0005524">
    <property type="term" value="F:ATP binding"/>
    <property type="evidence" value="ECO:0007669"/>
    <property type="project" value="UniProtKB-KW"/>
</dbReference>
<evidence type="ECO:0000313" key="13">
    <source>
        <dbReference type="Proteomes" id="UP000247569"/>
    </source>
</evidence>
<keyword evidence="8" id="KW-0902">Two-component regulatory system</keyword>
<keyword evidence="4" id="KW-0808">Transferase</keyword>
<feature type="domain" description="DUF7134" evidence="11">
    <location>
        <begin position="23"/>
        <end position="170"/>
    </location>
</feature>
<evidence type="ECO:0000256" key="4">
    <source>
        <dbReference type="ARBA" id="ARBA00022679"/>
    </source>
</evidence>
<dbReference type="Pfam" id="PF07730">
    <property type="entry name" value="HisKA_3"/>
    <property type="match status" value="1"/>
</dbReference>
<dbReference type="GO" id="GO:0046983">
    <property type="term" value="F:protein dimerization activity"/>
    <property type="evidence" value="ECO:0007669"/>
    <property type="project" value="InterPro"/>
</dbReference>
<keyword evidence="3" id="KW-0597">Phosphoprotein</keyword>
<evidence type="ECO:0000259" key="11">
    <source>
        <dbReference type="Pfam" id="PF23539"/>
    </source>
</evidence>
<organism evidence="12 13">
    <name type="scientific">Nocardia tenerifensis</name>
    <dbReference type="NCBI Taxonomy" id="228006"/>
    <lineage>
        <taxon>Bacteria</taxon>
        <taxon>Bacillati</taxon>
        <taxon>Actinomycetota</taxon>
        <taxon>Actinomycetes</taxon>
        <taxon>Mycobacteriales</taxon>
        <taxon>Nocardiaceae</taxon>
        <taxon>Nocardia</taxon>
    </lineage>
</organism>
<dbReference type="GO" id="GO:0016020">
    <property type="term" value="C:membrane"/>
    <property type="evidence" value="ECO:0007669"/>
    <property type="project" value="InterPro"/>
</dbReference>
<name>A0A318KHI3_9NOCA</name>
<dbReference type="InterPro" id="IPR036890">
    <property type="entry name" value="HATPase_C_sf"/>
</dbReference>
<feature type="transmembrane region" description="Helical" evidence="9">
    <location>
        <begin position="59"/>
        <end position="76"/>
    </location>
</feature>
<comment type="catalytic activity">
    <reaction evidence="1">
        <text>ATP + protein L-histidine = ADP + protein N-phospho-L-histidine.</text>
        <dbReference type="EC" id="2.7.13.3"/>
    </reaction>
</comment>
<feature type="transmembrane region" description="Helical" evidence="9">
    <location>
        <begin position="27"/>
        <end position="47"/>
    </location>
</feature>
<dbReference type="Pfam" id="PF23539">
    <property type="entry name" value="DUF7134"/>
    <property type="match status" value="1"/>
</dbReference>
<comment type="caution">
    <text evidence="12">The sequence shown here is derived from an EMBL/GenBank/DDBJ whole genome shotgun (WGS) entry which is preliminary data.</text>
</comment>
<evidence type="ECO:0000313" key="12">
    <source>
        <dbReference type="EMBL" id="PXX71722.1"/>
    </source>
</evidence>
<reference evidence="12 13" key="1">
    <citation type="submission" date="2018-05" db="EMBL/GenBank/DDBJ databases">
        <title>Genomic Encyclopedia of Type Strains, Phase IV (KMG-IV): sequencing the most valuable type-strain genomes for metagenomic binning, comparative biology and taxonomic classification.</title>
        <authorList>
            <person name="Goeker M."/>
        </authorList>
    </citation>
    <scope>NUCLEOTIDE SEQUENCE [LARGE SCALE GENOMIC DNA]</scope>
    <source>
        <strain evidence="12 13">DSM 44704</strain>
    </source>
</reference>
<feature type="transmembrane region" description="Helical" evidence="9">
    <location>
        <begin position="82"/>
        <end position="101"/>
    </location>
</feature>
<proteinExistence type="predicted"/>
<evidence type="ECO:0000259" key="10">
    <source>
        <dbReference type="Pfam" id="PF07730"/>
    </source>
</evidence>
<evidence type="ECO:0000256" key="5">
    <source>
        <dbReference type="ARBA" id="ARBA00022741"/>
    </source>
</evidence>
<dbReference type="EC" id="2.7.13.3" evidence="2"/>
<keyword evidence="9" id="KW-0472">Membrane</keyword>
<dbReference type="InterPro" id="IPR055558">
    <property type="entry name" value="DUF7134"/>
</dbReference>
<dbReference type="Gene3D" id="1.20.5.1930">
    <property type="match status" value="1"/>
</dbReference>
<dbReference type="InterPro" id="IPR011712">
    <property type="entry name" value="Sig_transdc_His_kin_sub3_dim/P"/>
</dbReference>
<keyword evidence="7" id="KW-0067">ATP-binding</keyword>
<evidence type="ECO:0000256" key="6">
    <source>
        <dbReference type="ARBA" id="ARBA00022777"/>
    </source>
</evidence>
<dbReference type="GO" id="GO:0000155">
    <property type="term" value="F:phosphorelay sensor kinase activity"/>
    <property type="evidence" value="ECO:0007669"/>
    <property type="project" value="InterPro"/>
</dbReference>
<feature type="domain" description="Signal transduction histidine kinase subgroup 3 dimerisation and phosphoacceptor" evidence="10">
    <location>
        <begin position="198"/>
        <end position="261"/>
    </location>
</feature>